<evidence type="ECO:0000256" key="12">
    <source>
        <dbReference type="ARBA" id="ARBA00023075"/>
    </source>
</evidence>
<comment type="catalytic activity">
    <reaction evidence="15 16">
        <text>a ubiquinone + NADH + 5 H(+)(in) = a ubiquinol + NAD(+) + 4 H(+)(out)</text>
        <dbReference type="Rhea" id="RHEA:29091"/>
        <dbReference type="Rhea" id="RHEA-COMP:9565"/>
        <dbReference type="Rhea" id="RHEA-COMP:9566"/>
        <dbReference type="ChEBI" id="CHEBI:15378"/>
        <dbReference type="ChEBI" id="CHEBI:16389"/>
        <dbReference type="ChEBI" id="CHEBI:17976"/>
        <dbReference type="ChEBI" id="CHEBI:57540"/>
        <dbReference type="ChEBI" id="CHEBI:57945"/>
        <dbReference type="EC" id="7.1.1.2"/>
    </reaction>
</comment>
<keyword evidence="11 16" id="KW-0520">NAD</keyword>
<organism evidence="20">
    <name type="scientific">Chrysomallon squamiferum</name>
    <name type="common">Scaly-foot gastropod</name>
    <name type="synonym">Pangolin sea</name>
    <dbReference type="NCBI Taxonomy" id="216257"/>
    <lineage>
        <taxon>Eukaryota</taxon>
        <taxon>Metazoa</taxon>
        <taxon>Spiralia</taxon>
        <taxon>Lophotrochozoa</taxon>
        <taxon>Mollusca</taxon>
        <taxon>Gastropoda</taxon>
        <taxon>Neomphalina</taxon>
        <taxon>Neomphalida</taxon>
        <taxon>Neomphaloidea</taxon>
        <taxon>Peltospiridae</taxon>
        <taxon>Chrysomallon</taxon>
    </lineage>
</organism>
<dbReference type="InterPro" id="IPR010934">
    <property type="entry name" value="NADH_DH_su5_C"/>
</dbReference>
<keyword evidence="14 16" id="KW-0472">Membrane</keyword>
<protein>
    <recommendedName>
        <fullName evidence="3 16">NADH-ubiquinone oxidoreductase chain 5</fullName>
        <ecNumber evidence="2 16">7.1.1.2</ecNumber>
    </recommendedName>
</protein>
<feature type="transmembrane region" description="Helical" evidence="16">
    <location>
        <begin position="276"/>
        <end position="296"/>
    </location>
</feature>
<evidence type="ECO:0000256" key="3">
    <source>
        <dbReference type="ARBA" id="ARBA00021096"/>
    </source>
</evidence>
<dbReference type="InterPro" id="IPR001750">
    <property type="entry name" value="ND/Mrp_TM"/>
</dbReference>
<evidence type="ECO:0000256" key="5">
    <source>
        <dbReference type="ARBA" id="ARBA00022660"/>
    </source>
</evidence>
<dbReference type="GO" id="GO:0042773">
    <property type="term" value="P:ATP synthesis coupled electron transport"/>
    <property type="evidence" value="ECO:0007669"/>
    <property type="project" value="InterPro"/>
</dbReference>
<evidence type="ECO:0000259" key="18">
    <source>
        <dbReference type="Pfam" id="PF00662"/>
    </source>
</evidence>
<proteinExistence type="inferred from homology"/>
<evidence type="ECO:0000256" key="14">
    <source>
        <dbReference type="ARBA" id="ARBA00023136"/>
    </source>
</evidence>
<comment type="similarity">
    <text evidence="16">Belongs to the complex I subunit 5 family.</text>
</comment>
<feature type="transmembrane region" description="Helical" evidence="16">
    <location>
        <begin position="557"/>
        <end position="575"/>
    </location>
</feature>
<feature type="transmembrane region" description="Helical" evidence="16">
    <location>
        <begin position="63"/>
        <end position="84"/>
    </location>
</feature>
<feature type="transmembrane region" description="Helical" evidence="16">
    <location>
        <begin position="251"/>
        <end position="269"/>
    </location>
</feature>
<evidence type="ECO:0000256" key="2">
    <source>
        <dbReference type="ARBA" id="ARBA00012944"/>
    </source>
</evidence>
<dbReference type="PANTHER" id="PTHR42829">
    <property type="entry name" value="NADH-UBIQUINONE OXIDOREDUCTASE CHAIN 5"/>
    <property type="match status" value="1"/>
</dbReference>
<keyword evidence="9" id="KW-0249">Electron transport</keyword>
<evidence type="ECO:0000256" key="10">
    <source>
        <dbReference type="ARBA" id="ARBA00022989"/>
    </source>
</evidence>
<dbReference type="PRINTS" id="PR01434">
    <property type="entry name" value="NADHDHGNASE5"/>
</dbReference>
<evidence type="ECO:0000256" key="1">
    <source>
        <dbReference type="ARBA" id="ARBA00004448"/>
    </source>
</evidence>
<evidence type="ECO:0000259" key="19">
    <source>
        <dbReference type="Pfam" id="PF06455"/>
    </source>
</evidence>
<evidence type="ECO:0000256" key="9">
    <source>
        <dbReference type="ARBA" id="ARBA00022982"/>
    </source>
</evidence>
<keyword evidence="13 16" id="KW-0496">Mitochondrion</keyword>
<dbReference type="GO" id="GO:0008137">
    <property type="term" value="F:NADH dehydrogenase (ubiquinone) activity"/>
    <property type="evidence" value="ECO:0007669"/>
    <property type="project" value="UniProtKB-EC"/>
</dbReference>
<feature type="transmembrane region" description="Helical" evidence="16">
    <location>
        <begin position="302"/>
        <end position="322"/>
    </location>
</feature>
<feature type="transmembrane region" description="Helical" evidence="16">
    <location>
        <begin position="20"/>
        <end position="43"/>
    </location>
</feature>
<keyword evidence="5" id="KW-0679">Respiratory chain</keyword>
<gene>
    <name evidence="20" type="primary">ND5</name>
</gene>
<evidence type="ECO:0000256" key="4">
    <source>
        <dbReference type="ARBA" id="ARBA00022448"/>
    </source>
</evidence>
<feature type="transmembrane region" description="Helical" evidence="16">
    <location>
        <begin position="119"/>
        <end position="137"/>
    </location>
</feature>
<evidence type="ECO:0000313" key="20">
    <source>
        <dbReference type="EMBL" id="BAN70251.1"/>
    </source>
</evidence>
<dbReference type="GO" id="GO:0003954">
    <property type="term" value="F:NADH dehydrogenase activity"/>
    <property type="evidence" value="ECO:0007669"/>
    <property type="project" value="TreeGrafter"/>
</dbReference>
<evidence type="ECO:0000256" key="8">
    <source>
        <dbReference type="ARBA" id="ARBA00022967"/>
    </source>
</evidence>
<evidence type="ECO:0000256" key="15">
    <source>
        <dbReference type="ARBA" id="ARBA00049551"/>
    </source>
</evidence>
<dbReference type="Pfam" id="PF00361">
    <property type="entry name" value="Proton_antipo_M"/>
    <property type="match status" value="1"/>
</dbReference>
<dbReference type="GO" id="GO:0015990">
    <property type="term" value="P:electron transport coupled proton transport"/>
    <property type="evidence" value="ECO:0007669"/>
    <property type="project" value="TreeGrafter"/>
</dbReference>
<keyword evidence="12 16" id="KW-0830">Ubiquinone</keyword>
<evidence type="ECO:0000256" key="6">
    <source>
        <dbReference type="ARBA" id="ARBA00022692"/>
    </source>
</evidence>
<sequence length="576" mass="64172">MKTMNLSFMIKSSSISSMFLFCYSFCIFPLMVFLVLSSKSFIIEWEIVSVSSTFMTFPIILDPVGVSFSFIVCFISACVMMFSSSYMSGDVFLPRFIWLVMMFVLSMNALIFIPSVVSLLLGWDGLGIVSFALIVYYQNNKSLAAGMLTALANRIGDVAILTAIGLCVMQGHWGVFFMDNLKFVGGISLCILLAGMTKSAQVPFSSWLPAAMAAPTPVSALVHSSTLVTAGVFLLVRFFPFVSEWEYFRPFLLFFSVVTLLMAGLSANFEFDMKKVIALSTLSQLGVMMMSLALGFPYLTLFHLYTHALFKAMLFLCAGMIIHNSNGTQDLRMLGGLWKDMPLTVSCLNIANLALCGAPFLSGFYSKDLILEMFLFSPCNMIILIMIFFATGLTSAYSLRMSYYSIWGQSNFRPLHQVYDEDEKSTFPMIFLSLMTVFGGAFMQYNMLEFNMSLFLPLYFKVLSMVVIVLGGWVAFNIACGSFLDSMGVSKSYSFFSLMWFLVPISTLPLVSSGLKLSMNFIKSLDQGWLEVLGGSGVFSSLMLLSQSNQNFQKSFINIFLVLMFFSGLLIILFMS</sequence>
<comment type="function">
    <text evidence="16">Core subunit of the mitochondrial membrane respiratory chain NADH dehydrogenase (Complex I) which catalyzes electron transfer from NADH through the respiratory chain, using ubiquinone as an electron acceptor. Essential for the catalytic activity and assembly of complex I.</text>
</comment>
<evidence type="ECO:0000256" key="7">
    <source>
        <dbReference type="ARBA" id="ARBA00022792"/>
    </source>
</evidence>
<dbReference type="PANTHER" id="PTHR42829:SF2">
    <property type="entry name" value="NADH-UBIQUINONE OXIDOREDUCTASE CHAIN 5"/>
    <property type="match status" value="1"/>
</dbReference>
<dbReference type="EMBL" id="AP013032">
    <property type="protein sequence ID" value="BAN70251.1"/>
    <property type="molecule type" value="Genomic_DNA"/>
</dbReference>
<feature type="transmembrane region" description="Helical" evidence="16">
    <location>
        <begin position="492"/>
        <end position="515"/>
    </location>
</feature>
<dbReference type="InterPro" id="IPR001516">
    <property type="entry name" value="Proton_antipo_N"/>
</dbReference>
<accession>S6BMK2</accession>
<feature type="transmembrane region" description="Helical" evidence="16">
    <location>
        <begin position="158"/>
        <end position="177"/>
    </location>
</feature>
<dbReference type="AlphaFoldDB" id="S6BMK2"/>
<comment type="subcellular location">
    <subcellularLocation>
        <location evidence="1">Mitochondrion inner membrane</location>
        <topology evidence="1">Multi-pass membrane protein</topology>
    </subcellularLocation>
</comment>
<reference evidence="20" key="1">
    <citation type="journal article" date="2014" name="ISME J.">
        <title>Allying with armored snails: the complete genome of gammaproteobacterial endosymbiont.</title>
        <authorList>
            <person name="Nakagawa S."/>
            <person name="Shimamura S."/>
            <person name="Takaki Y."/>
            <person name="Suzuki Y."/>
            <person name="Murakami S."/>
            <person name="Watanabe T."/>
            <person name="Fujiyoshi S."/>
            <person name="Mino S."/>
            <person name="Sawabe T."/>
            <person name="Maeda T."/>
            <person name="Makita H."/>
            <person name="Nemoto S."/>
            <person name="Nishimura S."/>
            <person name="Watanabe H."/>
            <person name="Watsuji T."/>
            <person name="Takai K."/>
        </authorList>
    </citation>
    <scope>NUCLEOTIDE SEQUENCE</scope>
</reference>
<dbReference type="Pfam" id="PF00662">
    <property type="entry name" value="Proton_antipo_N"/>
    <property type="match status" value="1"/>
</dbReference>
<keyword evidence="4 16" id="KW-0813">Transport</keyword>
<feature type="domain" description="NADH-Ubiquinone oxidoreductase (complex I) chain 5 N-terminal" evidence="18">
    <location>
        <begin position="49"/>
        <end position="96"/>
    </location>
</feature>
<feature type="transmembrane region" description="Helical" evidence="16">
    <location>
        <begin position="343"/>
        <end position="361"/>
    </location>
</feature>
<name>S6BMK2_CHRSQ</name>
<keyword evidence="10 16" id="KW-1133">Transmembrane helix</keyword>
<feature type="transmembrane region" description="Helical" evidence="16">
    <location>
        <begin position="96"/>
        <end position="113"/>
    </location>
</feature>
<evidence type="ECO:0000256" key="11">
    <source>
        <dbReference type="ARBA" id="ARBA00023027"/>
    </source>
</evidence>
<feature type="transmembrane region" description="Helical" evidence="16">
    <location>
        <begin position="458"/>
        <end position="480"/>
    </location>
</feature>
<evidence type="ECO:0000259" key="17">
    <source>
        <dbReference type="Pfam" id="PF00361"/>
    </source>
</evidence>
<feature type="transmembrane region" description="Helical" evidence="16">
    <location>
        <begin position="381"/>
        <end position="406"/>
    </location>
</feature>
<feature type="domain" description="NADH dehydrogenase subunit 5 C-terminal" evidence="19">
    <location>
        <begin position="397"/>
        <end position="575"/>
    </location>
</feature>
<feature type="domain" description="NADH:quinone oxidoreductase/Mrp antiporter transmembrane" evidence="17">
    <location>
        <begin position="115"/>
        <end position="394"/>
    </location>
</feature>
<feature type="transmembrane region" description="Helical" evidence="16">
    <location>
        <begin position="220"/>
        <end position="239"/>
    </location>
</feature>
<dbReference type="GO" id="GO:0005743">
    <property type="term" value="C:mitochondrial inner membrane"/>
    <property type="evidence" value="ECO:0007669"/>
    <property type="project" value="UniProtKB-SubCell"/>
</dbReference>
<evidence type="ECO:0000256" key="13">
    <source>
        <dbReference type="ARBA" id="ARBA00023128"/>
    </source>
</evidence>
<dbReference type="Pfam" id="PF06455">
    <property type="entry name" value="NADH5_C"/>
    <property type="match status" value="1"/>
</dbReference>
<feature type="transmembrane region" description="Helical" evidence="16">
    <location>
        <begin position="427"/>
        <end position="446"/>
    </location>
</feature>
<geneLocation type="mitochondrion" evidence="20"/>
<evidence type="ECO:0000256" key="16">
    <source>
        <dbReference type="RuleBase" id="RU003404"/>
    </source>
</evidence>
<keyword evidence="7" id="KW-0999">Mitochondrion inner membrane</keyword>
<keyword evidence="8" id="KW-1278">Translocase</keyword>
<dbReference type="EC" id="7.1.1.2" evidence="2 16"/>
<dbReference type="InterPro" id="IPR003945">
    <property type="entry name" value="NU5C-like"/>
</dbReference>
<keyword evidence="6 16" id="KW-0812">Transmembrane</keyword>